<proteinExistence type="inferred from homology"/>
<name>A0AA86RUM9_9FABA</name>
<feature type="region of interest" description="Disordered" evidence="9">
    <location>
        <begin position="1"/>
        <end position="26"/>
    </location>
</feature>
<sequence>MSLARSIPTKTPLERKPTPPSSHSDVFASFRFRGTVMKRNQRFKRVAKSRLPVRSSLPVKPNPSPPPPDISPVEMKILPCDFFQIDALDLAPRLLGKFLRRDDVVLRITEVEAYRPNDSACHGRFGVTSRTAPVFGAGGHAYVYLCYGVHMMLNVVADKEGAGAAVLIRSCAPISGLDVIQQRRGLKTEKPILLTGPGKVGQALGLTTEWSNHPLYTPGGLEVLDGPEPENILVGPRVGIQYALPEHVNALWRFAIAGTPWISAPKNTLRPPFISHSYPEKKATRFSTSTFGRNGLPYLTNPPSQELNVALENELASIKVTVAAIQIKTDEKQAQLIVFLTKNITEGKDGSVFNGPKSKWTTNDKADEVKQISETRHFGGVLGQVIQTKMGHLTQVAQTLWAAVMVKVSIEDYAIKATIEDHAIKESNDDEGETNVQ</sequence>
<dbReference type="CDD" id="cd00540">
    <property type="entry name" value="AAG"/>
    <property type="match status" value="1"/>
</dbReference>
<dbReference type="GO" id="GO:0006284">
    <property type="term" value="P:base-excision repair"/>
    <property type="evidence" value="ECO:0007669"/>
    <property type="project" value="InterPro"/>
</dbReference>
<dbReference type="AlphaFoldDB" id="A0AA86RUM9"/>
<evidence type="ECO:0000256" key="7">
    <source>
        <dbReference type="ARBA" id="ARBA00023204"/>
    </source>
</evidence>
<dbReference type="Gramene" id="rna-AYBTSS11_LOCUS3359">
    <property type="protein sequence ID" value="CAJ1908073.1"/>
    <property type="gene ID" value="gene-AYBTSS11_LOCUS3359"/>
</dbReference>
<evidence type="ECO:0000256" key="8">
    <source>
        <dbReference type="ARBA" id="ARBA00033426"/>
    </source>
</evidence>
<evidence type="ECO:0000313" key="10">
    <source>
        <dbReference type="EMBL" id="CAJ1908073.1"/>
    </source>
</evidence>
<keyword evidence="5" id="KW-0227">DNA damage</keyword>
<evidence type="ECO:0000256" key="2">
    <source>
        <dbReference type="ARBA" id="ARBA00002421"/>
    </source>
</evidence>
<comment type="catalytic activity">
    <reaction evidence="1">
        <text>Hydrolysis of alkylated DNA, releasing 3-methyladenine, 3-methylguanine, 7-methylguanine and 7-methyladenine.</text>
        <dbReference type="EC" id="3.2.2.21"/>
    </reaction>
</comment>
<evidence type="ECO:0000256" key="1">
    <source>
        <dbReference type="ARBA" id="ARBA00000086"/>
    </source>
</evidence>
<gene>
    <name evidence="10" type="ORF">AYBTSS11_LOCUS3359</name>
</gene>
<dbReference type="InterPro" id="IPR036995">
    <property type="entry name" value="MPG_sf"/>
</dbReference>
<dbReference type="EMBL" id="OY731398">
    <property type="protein sequence ID" value="CAJ1908073.1"/>
    <property type="molecule type" value="Genomic_DNA"/>
</dbReference>
<organism evidence="10 11">
    <name type="scientific">Sphenostylis stenocarpa</name>
    <dbReference type="NCBI Taxonomy" id="92480"/>
    <lineage>
        <taxon>Eukaryota</taxon>
        <taxon>Viridiplantae</taxon>
        <taxon>Streptophyta</taxon>
        <taxon>Embryophyta</taxon>
        <taxon>Tracheophyta</taxon>
        <taxon>Spermatophyta</taxon>
        <taxon>Magnoliopsida</taxon>
        <taxon>eudicotyledons</taxon>
        <taxon>Gunneridae</taxon>
        <taxon>Pentapetalae</taxon>
        <taxon>rosids</taxon>
        <taxon>fabids</taxon>
        <taxon>Fabales</taxon>
        <taxon>Fabaceae</taxon>
        <taxon>Papilionoideae</taxon>
        <taxon>50 kb inversion clade</taxon>
        <taxon>NPAAA clade</taxon>
        <taxon>indigoferoid/millettioid clade</taxon>
        <taxon>Phaseoleae</taxon>
        <taxon>Sphenostylis</taxon>
    </lineage>
</organism>
<evidence type="ECO:0000256" key="5">
    <source>
        <dbReference type="ARBA" id="ARBA00022763"/>
    </source>
</evidence>
<dbReference type="PANTHER" id="PTHR10429">
    <property type="entry name" value="DNA-3-METHYLADENINE GLYCOSYLASE"/>
    <property type="match status" value="1"/>
</dbReference>
<dbReference type="Pfam" id="PF02245">
    <property type="entry name" value="Pur_DNA_glyco"/>
    <property type="match status" value="1"/>
</dbReference>
<dbReference type="EC" id="3.2.2.21" evidence="4"/>
<comment type="function">
    <text evidence="2">Hydrolysis of the deoxyribose N-glycosidic bond to excise 3-methyladenine, and 7-methylguanine from the damaged DNA polymer formed by alkylation lesions.</text>
</comment>
<dbReference type="GO" id="GO:0003677">
    <property type="term" value="F:DNA binding"/>
    <property type="evidence" value="ECO:0007669"/>
    <property type="project" value="InterPro"/>
</dbReference>
<dbReference type="Gene3D" id="3.10.300.10">
    <property type="entry name" value="Methylpurine-DNA glycosylase (MPG)"/>
    <property type="match status" value="1"/>
</dbReference>
<accession>A0AA86RUM9</accession>
<evidence type="ECO:0000256" key="6">
    <source>
        <dbReference type="ARBA" id="ARBA00022801"/>
    </source>
</evidence>
<dbReference type="InterPro" id="IPR003180">
    <property type="entry name" value="MPG"/>
</dbReference>
<keyword evidence="6" id="KW-0378">Hydrolase</keyword>
<reference evidence="10" key="1">
    <citation type="submission" date="2023-10" db="EMBL/GenBank/DDBJ databases">
        <authorList>
            <person name="Domelevo Entfellner J.-B."/>
        </authorList>
    </citation>
    <scope>NUCLEOTIDE SEQUENCE</scope>
</reference>
<dbReference type="SUPFAM" id="SSF50486">
    <property type="entry name" value="FMT C-terminal domain-like"/>
    <property type="match status" value="1"/>
</dbReference>
<dbReference type="NCBIfam" id="TIGR00567">
    <property type="entry name" value="3mg"/>
    <property type="match status" value="1"/>
</dbReference>
<dbReference type="HAMAP" id="MF_00527">
    <property type="entry name" value="3MGH"/>
    <property type="match status" value="1"/>
</dbReference>
<keyword evidence="7" id="KW-0234">DNA repair</keyword>
<comment type="similarity">
    <text evidence="3">Belongs to the DNA glycosylase MPG family.</text>
</comment>
<evidence type="ECO:0000256" key="3">
    <source>
        <dbReference type="ARBA" id="ARBA00009232"/>
    </source>
</evidence>
<evidence type="ECO:0000256" key="4">
    <source>
        <dbReference type="ARBA" id="ARBA00012000"/>
    </source>
</evidence>
<dbReference type="FunFam" id="3.10.300.10:FF:000001">
    <property type="entry name" value="Putative 3-methyladenine DNA glycosylase"/>
    <property type="match status" value="1"/>
</dbReference>
<dbReference type="InterPro" id="IPR011034">
    <property type="entry name" value="Formyl_transferase-like_C_sf"/>
</dbReference>
<dbReference type="Proteomes" id="UP001189624">
    <property type="component" value="Chromosome 1"/>
</dbReference>
<evidence type="ECO:0000256" key="9">
    <source>
        <dbReference type="SAM" id="MobiDB-lite"/>
    </source>
</evidence>
<dbReference type="GO" id="GO:0003905">
    <property type="term" value="F:alkylbase DNA N-glycosylase activity"/>
    <property type="evidence" value="ECO:0007669"/>
    <property type="project" value="UniProtKB-EC"/>
</dbReference>
<protein>
    <recommendedName>
        <fullName evidence="4">DNA-3-methyladenine glycosylase II</fullName>
        <ecNumber evidence="4">3.2.2.21</ecNumber>
    </recommendedName>
    <alternativeName>
        <fullName evidence="8">3-methyladenine DNA glycosidase</fullName>
    </alternativeName>
</protein>
<dbReference type="PANTHER" id="PTHR10429:SF0">
    <property type="entry name" value="DNA-3-METHYLADENINE GLYCOSYLASE"/>
    <property type="match status" value="1"/>
</dbReference>
<keyword evidence="11" id="KW-1185">Reference proteome</keyword>
<evidence type="ECO:0000313" key="11">
    <source>
        <dbReference type="Proteomes" id="UP001189624"/>
    </source>
</evidence>